<name>M6G4W9_LEPIR</name>
<dbReference type="EMBL" id="AFLW02000209">
    <property type="protein sequence ID" value="EMM80008.1"/>
    <property type="molecule type" value="Genomic_DNA"/>
</dbReference>
<organism evidence="2 3">
    <name type="scientific">Leptospira interrogans str. 2006001854</name>
    <dbReference type="NCBI Taxonomy" id="1001590"/>
    <lineage>
        <taxon>Bacteria</taxon>
        <taxon>Pseudomonadati</taxon>
        <taxon>Spirochaetota</taxon>
        <taxon>Spirochaetia</taxon>
        <taxon>Leptospirales</taxon>
        <taxon>Leptospiraceae</taxon>
        <taxon>Leptospira</taxon>
    </lineage>
</organism>
<proteinExistence type="predicted"/>
<protein>
    <submittedName>
        <fullName evidence="2">Uncharacterized protein</fullName>
    </submittedName>
</protein>
<gene>
    <name evidence="2" type="ORF">LEP1GSC037_0223</name>
</gene>
<evidence type="ECO:0000313" key="2">
    <source>
        <dbReference type="EMBL" id="EMM80008.1"/>
    </source>
</evidence>
<reference evidence="2 3" key="1">
    <citation type="submission" date="2013-01" db="EMBL/GenBank/DDBJ databases">
        <authorList>
            <person name="Harkins D.M."/>
            <person name="Durkin A.S."/>
            <person name="Brinkac L.M."/>
            <person name="Haft D.H."/>
            <person name="Selengut J.D."/>
            <person name="Sanka R."/>
            <person name="DePew J."/>
            <person name="Purushe J."/>
            <person name="Hospenthal D.R."/>
            <person name="Murray C.K."/>
            <person name="Pimentel G."/>
            <person name="Wasfy M."/>
            <person name="Parker T."/>
            <person name="Miller R.S."/>
            <person name="Vinetz J.M."/>
            <person name="Sutton G.G."/>
            <person name="Nierman W.C."/>
            <person name="Fouts D.E."/>
        </authorList>
    </citation>
    <scope>NUCLEOTIDE SEQUENCE [LARGE SCALE GENOMIC DNA]</scope>
    <source>
        <strain evidence="2 3">2006001854</strain>
    </source>
</reference>
<keyword evidence="1" id="KW-1133">Transmembrane helix</keyword>
<comment type="caution">
    <text evidence="2">The sequence shown here is derived from an EMBL/GenBank/DDBJ whole genome shotgun (WGS) entry which is preliminary data.</text>
</comment>
<keyword evidence="1" id="KW-0472">Membrane</keyword>
<sequence>MSKFLSIFDIYTIGILDYGNFLKLGIIYFHSFGVVIGFLLGFSKFFRVMVLTNHMALFYNPPRFF</sequence>
<evidence type="ECO:0000313" key="3">
    <source>
        <dbReference type="Proteomes" id="UP000012128"/>
    </source>
</evidence>
<dbReference type="Proteomes" id="UP000012128">
    <property type="component" value="Unassembled WGS sequence"/>
</dbReference>
<accession>M6G4W9</accession>
<dbReference type="AlphaFoldDB" id="M6G4W9"/>
<feature type="transmembrane region" description="Helical" evidence="1">
    <location>
        <begin position="26"/>
        <end position="46"/>
    </location>
</feature>
<keyword evidence="1" id="KW-0812">Transmembrane</keyword>
<evidence type="ECO:0000256" key="1">
    <source>
        <dbReference type="SAM" id="Phobius"/>
    </source>
</evidence>